<dbReference type="Proteomes" id="UP000295063">
    <property type="component" value="Unassembled WGS sequence"/>
</dbReference>
<dbReference type="GO" id="GO:0016020">
    <property type="term" value="C:membrane"/>
    <property type="evidence" value="ECO:0007669"/>
    <property type="project" value="InterPro"/>
</dbReference>
<reference evidence="4 5" key="1">
    <citation type="submission" date="2019-03" db="EMBL/GenBank/DDBJ databases">
        <title>Genomic Encyclopedia of Type Strains, Phase IV (KMG-IV): sequencing the most valuable type-strain genomes for metagenomic binning, comparative biology and taxonomic classification.</title>
        <authorList>
            <person name="Goeker M."/>
        </authorList>
    </citation>
    <scope>NUCLEOTIDE SEQUENCE [LARGE SCALE GENOMIC DNA]</scope>
    <source>
        <strain evidence="4 5">DSM 15969</strain>
    </source>
</reference>
<evidence type="ECO:0000256" key="2">
    <source>
        <dbReference type="PROSITE-ProRule" id="PRU00284"/>
    </source>
</evidence>
<dbReference type="GO" id="GO:0007165">
    <property type="term" value="P:signal transduction"/>
    <property type="evidence" value="ECO:0007669"/>
    <property type="project" value="UniProtKB-KW"/>
</dbReference>
<accession>A0A4R1Q182</accession>
<dbReference type="RefSeq" id="WP_279388486.1">
    <property type="nucleotide sequence ID" value="NZ_SLUI01000003.1"/>
</dbReference>
<keyword evidence="1 2" id="KW-0807">Transducer</keyword>
<name>A0A4R1Q182_9FIRM</name>
<dbReference type="SUPFAM" id="SSF103190">
    <property type="entry name" value="Sensory domain-like"/>
    <property type="match status" value="1"/>
</dbReference>
<comment type="caution">
    <text evidence="4">The sequence shown here is derived from an EMBL/GenBank/DDBJ whole genome shotgun (WGS) entry which is preliminary data.</text>
</comment>
<feature type="domain" description="Methyl-accepting transducer" evidence="3">
    <location>
        <begin position="139"/>
        <end position="280"/>
    </location>
</feature>
<evidence type="ECO:0000313" key="4">
    <source>
        <dbReference type="EMBL" id="TCL38684.1"/>
    </source>
</evidence>
<organism evidence="4 5">
    <name type="scientific">Anaerospora hongkongensis</name>
    <dbReference type="NCBI Taxonomy" id="244830"/>
    <lineage>
        <taxon>Bacteria</taxon>
        <taxon>Bacillati</taxon>
        <taxon>Bacillota</taxon>
        <taxon>Negativicutes</taxon>
        <taxon>Selenomonadales</taxon>
        <taxon>Sporomusaceae</taxon>
        <taxon>Anaerospora</taxon>
    </lineage>
</organism>
<dbReference type="SMART" id="SM00283">
    <property type="entry name" value="MA"/>
    <property type="match status" value="1"/>
</dbReference>
<dbReference type="EMBL" id="SLUI01000003">
    <property type="protein sequence ID" value="TCL38684.1"/>
    <property type="molecule type" value="Genomic_DNA"/>
</dbReference>
<dbReference type="PROSITE" id="PS50111">
    <property type="entry name" value="CHEMOTAXIS_TRANSDUC_2"/>
    <property type="match status" value="1"/>
</dbReference>
<dbReference type="Pfam" id="PF00015">
    <property type="entry name" value="MCPsignal"/>
    <property type="match status" value="1"/>
</dbReference>
<evidence type="ECO:0000259" key="3">
    <source>
        <dbReference type="PROSITE" id="PS50111"/>
    </source>
</evidence>
<evidence type="ECO:0000256" key="1">
    <source>
        <dbReference type="ARBA" id="ARBA00023224"/>
    </source>
</evidence>
<proteinExistence type="predicted"/>
<gene>
    <name evidence="4" type="ORF">EV210_103163</name>
</gene>
<keyword evidence="5" id="KW-1185">Reference proteome</keyword>
<dbReference type="InterPro" id="IPR029151">
    <property type="entry name" value="Sensor-like_sf"/>
</dbReference>
<dbReference type="SUPFAM" id="SSF58104">
    <property type="entry name" value="Methyl-accepting chemotaxis protein (MCP) signaling domain"/>
    <property type="match status" value="1"/>
</dbReference>
<sequence>MELKANSILDCFMQALPYFNSLLTKEMGVSLTDREKFLLYKPAKNLDLKVSPGDPIKPGSAVEQAIREKRRVIRRGDKTLYGMPYIAVCSPIVDDLGNVIGCVVATEPVDMQDSMKEMAGILTQSIGSIAGTSEKISAQTQEIASVITNLTQVALKSEERVGETDKIIGLIKNISSQTNLLGLNAAIEAARVGQAGRGFSVVAEEIRKLATESSASVKNIDFIVKSIQQDSAQSYRQFVQVNEAIKQIASSIIEVTSAIQQVGSLAHQLDELADELTRNA</sequence>
<dbReference type="PANTHER" id="PTHR32089">
    <property type="entry name" value="METHYL-ACCEPTING CHEMOTAXIS PROTEIN MCPB"/>
    <property type="match status" value="1"/>
</dbReference>
<protein>
    <submittedName>
        <fullName evidence="4">Methyl-accepting chemotaxis protein (MCP) signaling protein</fullName>
    </submittedName>
</protein>
<dbReference type="PANTHER" id="PTHR32089:SF112">
    <property type="entry name" value="LYSOZYME-LIKE PROTEIN-RELATED"/>
    <property type="match status" value="1"/>
</dbReference>
<evidence type="ECO:0000313" key="5">
    <source>
        <dbReference type="Proteomes" id="UP000295063"/>
    </source>
</evidence>
<dbReference type="InterPro" id="IPR004089">
    <property type="entry name" value="MCPsignal_dom"/>
</dbReference>
<dbReference type="Gene3D" id="1.10.287.950">
    <property type="entry name" value="Methyl-accepting chemotaxis protein"/>
    <property type="match status" value="1"/>
</dbReference>
<dbReference type="AlphaFoldDB" id="A0A4R1Q182"/>